<dbReference type="PANTHER" id="PTHR35862:SF1">
    <property type="entry name" value="FELS-2 PROPHAGE PROTEIN"/>
    <property type="match status" value="1"/>
</dbReference>
<evidence type="ECO:0000259" key="1">
    <source>
        <dbReference type="Pfam" id="PF26078"/>
    </source>
</evidence>
<dbReference type="Pfam" id="PF26079">
    <property type="entry name" value="Baseplate_J_C"/>
    <property type="match status" value="1"/>
</dbReference>
<dbReference type="PANTHER" id="PTHR35862">
    <property type="entry name" value="FELS-2 PROPHAGE PROTEIN"/>
    <property type="match status" value="1"/>
</dbReference>
<feature type="domain" description="Baseplate J-like central" evidence="1">
    <location>
        <begin position="132"/>
        <end position="204"/>
    </location>
</feature>
<dbReference type="InterPro" id="IPR058530">
    <property type="entry name" value="Baseplate_J-like_C"/>
</dbReference>
<evidence type="ECO:0000313" key="3">
    <source>
        <dbReference type="EMBL" id="MCG7947380.1"/>
    </source>
</evidence>
<organism evidence="3 4">
    <name type="scientific">Candidatus Thiodiazotropha taylori</name>
    <dbReference type="NCBI Taxonomy" id="2792791"/>
    <lineage>
        <taxon>Bacteria</taxon>
        <taxon>Pseudomonadati</taxon>
        <taxon>Pseudomonadota</taxon>
        <taxon>Gammaproteobacteria</taxon>
        <taxon>Chromatiales</taxon>
        <taxon>Sedimenticolaceae</taxon>
        <taxon>Candidatus Thiodiazotropha</taxon>
    </lineage>
</organism>
<evidence type="ECO:0000313" key="4">
    <source>
        <dbReference type="Proteomes" id="UP000886667"/>
    </source>
</evidence>
<dbReference type="Proteomes" id="UP000886667">
    <property type="component" value="Unassembled WGS sequence"/>
</dbReference>
<reference evidence="3" key="1">
    <citation type="journal article" date="2021" name="Proc. Natl. Acad. Sci. U.S.A.">
        <title>Global biogeography of chemosynthetic symbionts reveals both localized and globally distributed symbiont groups. .</title>
        <authorList>
            <person name="Osvatic J.T."/>
            <person name="Wilkins L.G.E."/>
            <person name="Leibrecht L."/>
            <person name="Leray M."/>
            <person name="Zauner S."/>
            <person name="Polzin J."/>
            <person name="Camacho Y."/>
            <person name="Gros O."/>
            <person name="van Gils J.A."/>
            <person name="Eisen J.A."/>
            <person name="Petersen J.M."/>
            <person name="Yuen B."/>
        </authorList>
    </citation>
    <scope>NUCLEOTIDE SEQUENCE</scope>
    <source>
        <strain evidence="3">MAGclacostrist064TRANS</strain>
    </source>
</reference>
<name>A0A9E4KD64_9GAMM</name>
<feature type="domain" description="Baseplate J-like C-terminal" evidence="2">
    <location>
        <begin position="213"/>
        <end position="291"/>
    </location>
</feature>
<dbReference type="PIRSF" id="PIRSF020481">
    <property type="entry name" value="BAP"/>
    <property type="match status" value="1"/>
</dbReference>
<evidence type="ECO:0000259" key="2">
    <source>
        <dbReference type="Pfam" id="PF26079"/>
    </source>
</evidence>
<dbReference type="Pfam" id="PF26078">
    <property type="entry name" value="Baseplate_J_M"/>
    <property type="match status" value="1"/>
</dbReference>
<sequence length="298" mass="32618">MSGFSAIDLTKLNAPNVIENISFENILLELIGELKSRDESFTALLESEPVVKLLEVVAYREVLLRSRINDACKAVMLAYATDSDLDNLAAYFAVERQLVDPGDEDAIPPVPPTFESDDRLRKRTQLSLEGHSTAGPIGSYIFHALAVSPKVKDIDVASPEPGKVVITVLSTDGIGIPDDSLISLVEERLNSRDVRPLTDFVTVKKASIIDYVVEAELILYEGPDSDVVKQTAINKVNDYVSQHHLLGNDITISGLYAALHQEGVQRVDLIKPSVDLVVSPDKAAWCNQVSVLVRGRDE</sequence>
<dbReference type="AlphaFoldDB" id="A0A9E4KD64"/>
<dbReference type="InterPro" id="IPR052726">
    <property type="entry name" value="Phage_Baseplate_Hub"/>
</dbReference>
<accession>A0A9E4KD64</accession>
<dbReference type="InterPro" id="IPR014507">
    <property type="entry name" value="Baseplate_assembly_J_pred"/>
</dbReference>
<dbReference type="EMBL" id="JAEPCM010000466">
    <property type="protein sequence ID" value="MCG7947380.1"/>
    <property type="molecule type" value="Genomic_DNA"/>
</dbReference>
<gene>
    <name evidence="3" type="ORF">JAZ07_13630</name>
</gene>
<comment type="caution">
    <text evidence="3">The sequence shown here is derived from an EMBL/GenBank/DDBJ whole genome shotgun (WGS) entry which is preliminary data.</text>
</comment>
<proteinExistence type="predicted"/>
<dbReference type="InterPro" id="IPR058531">
    <property type="entry name" value="Baseplate_J_M"/>
</dbReference>
<protein>
    <submittedName>
        <fullName evidence="3">Baseplate J/gp47 family protein</fullName>
    </submittedName>
</protein>